<dbReference type="EMBL" id="JARBHB010000004">
    <property type="protein sequence ID" value="KAJ8887269.1"/>
    <property type="molecule type" value="Genomic_DNA"/>
</dbReference>
<reference evidence="2 3" key="1">
    <citation type="submission" date="2023-02" db="EMBL/GenBank/DDBJ databases">
        <title>LHISI_Scaffold_Assembly.</title>
        <authorList>
            <person name="Stuart O.P."/>
            <person name="Cleave R."/>
            <person name="Magrath M.J.L."/>
            <person name="Mikheyev A.S."/>
        </authorList>
    </citation>
    <scope>NUCLEOTIDE SEQUENCE [LARGE SCALE GENOMIC DNA]</scope>
    <source>
        <strain evidence="2">Daus_M_001</strain>
        <tissue evidence="2">Leg muscle</tissue>
    </source>
</reference>
<evidence type="ECO:0000313" key="2">
    <source>
        <dbReference type="EMBL" id="KAJ8887269.1"/>
    </source>
</evidence>
<comment type="caution">
    <text evidence="2">The sequence shown here is derived from an EMBL/GenBank/DDBJ whole genome shotgun (WGS) entry which is preliminary data.</text>
</comment>
<feature type="region of interest" description="Disordered" evidence="1">
    <location>
        <begin position="27"/>
        <end position="69"/>
    </location>
</feature>
<evidence type="ECO:0000256" key="1">
    <source>
        <dbReference type="SAM" id="MobiDB-lite"/>
    </source>
</evidence>
<proteinExistence type="predicted"/>
<feature type="compositionally biased region" description="Basic residues" evidence="1">
    <location>
        <begin position="38"/>
        <end position="49"/>
    </location>
</feature>
<sequence length="156" mass="17653">MKIPEEPVLPLDGPRIIEAECLPEMFETLPTSTPNRNTKTKLKARKKRNMGQFSQPRSSTQEETKKGSEDIIPGGMLATIYCIIERNSNILLTELHLNLFNNLQGPYQPFSVYVSSIKEATSVLRLSLTELEMMDNILEGLAPQECTRLVFMLKPD</sequence>
<dbReference type="Proteomes" id="UP001159363">
    <property type="component" value="Chromosome X"/>
</dbReference>
<name>A0ABQ9HSA7_9NEOP</name>
<accession>A0ABQ9HSA7</accession>
<protein>
    <submittedName>
        <fullName evidence="2">Uncharacterized protein</fullName>
    </submittedName>
</protein>
<evidence type="ECO:0000313" key="3">
    <source>
        <dbReference type="Proteomes" id="UP001159363"/>
    </source>
</evidence>
<keyword evidence="3" id="KW-1185">Reference proteome</keyword>
<organism evidence="2 3">
    <name type="scientific">Dryococelus australis</name>
    <dbReference type="NCBI Taxonomy" id="614101"/>
    <lineage>
        <taxon>Eukaryota</taxon>
        <taxon>Metazoa</taxon>
        <taxon>Ecdysozoa</taxon>
        <taxon>Arthropoda</taxon>
        <taxon>Hexapoda</taxon>
        <taxon>Insecta</taxon>
        <taxon>Pterygota</taxon>
        <taxon>Neoptera</taxon>
        <taxon>Polyneoptera</taxon>
        <taxon>Phasmatodea</taxon>
        <taxon>Verophasmatodea</taxon>
        <taxon>Anareolatae</taxon>
        <taxon>Phasmatidae</taxon>
        <taxon>Eurycanthinae</taxon>
        <taxon>Dryococelus</taxon>
    </lineage>
</organism>
<feature type="compositionally biased region" description="Basic and acidic residues" evidence="1">
    <location>
        <begin position="60"/>
        <end position="69"/>
    </location>
</feature>
<gene>
    <name evidence="2" type="ORF">PR048_013484</name>
</gene>